<dbReference type="AlphaFoldDB" id="A0A1H8I7L0"/>
<dbReference type="Gene3D" id="3.40.30.10">
    <property type="entry name" value="Glutaredoxin"/>
    <property type="match status" value="1"/>
</dbReference>
<dbReference type="EMBL" id="FOBB01000011">
    <property type="protein sequence ID" value="SEN64006.1"/>
    <property type="molecule type" value="Genomic_DNA"/>
</dbReference>
<dbReference type="FunFam" id="3.40.30.10:FF:000007">
    <property type="entry name" value="Thioredoxin-dependent thiol peroxidase"/>
    <property type="match status" value="1"/>
</dbReference>
<evidence type="ECO:0000256" key="3">
    <source>
        <dbReference type="ARBA" id="ARBA00013017"/>
    </source>
</evidence>
<dbReference type="InterPro" id="IPR000866">
    <property type="entry name" value="AhpC/TSA"/>
</dbReference>
<protein>
    <recommendedName>
        <fullName evidence="3">thioredoxin-dependent peroxiredoxin</fullName>
        <ecNumber evidence="3">1.11.1.24</ecNumber>
    </recommendedName>
    <alternativeName>
        <fullName evidence="9">Thioredoxin peroxidase</fullName>
    </alternativeName>
    <alternativeName>
        <fullName evidence="11">Thioredoxin-dependent peroxiredoxin Bcp</fullName>
    </alternativeName>
</protein>
<dbReference type="STRING" id="573321.SAMN04488505_111253"/>
<feature type="active site" description="Cysteine sulfenic acid (-SOH) intermediate; for peroxidase activity" evidence="13">
    <location>
        <position position="50"/>
    </location>
</feature>
<dbReference type="NCBIfam" id="NF006960">
    <property type="entry name" value="PRK09437.1"/>
    <property type="match status" value="1"/>
</dbReference>
<keyword evidence="7" id="KW-1015">Disulfide bond</keyword>
<dbReference type="RefSeq" id="WP_089920458.1">
    <property type="nucleotide sequence ID" value="NZ_FOBB01000011.1"/>
</dbReference>
<organism evidence="15 16">
    <name type="scientific">Chitinophaga rupis</name>
    <dbReference type="NCBI Taxonomy" id="573321"/>
    <lineage>
        <taxon>Bacteria</taxon>
        <taxon>Pseudomonadati</taxon>
        <taxon>Bacteroidota</taxon>
        <taxon>Chitinophagia</taxon>
        <taxon>Chitinophagales</taxon>
        <taxon>Chitinophagaceae</taxon>
        <taxon>Chitinophaga</taxon>
    </lineage>
</organism>
<evidence type="ECO:0000256" key="11">
    <source>
        <dbReference type="ARBA" id="ARBA00042639"/>
    </source>
</evidence>
<dbReference type="GO" id="GO:0045454">
    <property type="term" value="P:cell redox homeostasis"/>
    <property type="evidence" value="ECO:0007669"/>
    <property type="project" value="TreeGrafter"/>
</dbReference>
<dbReference type="PANTHER" id="PTHR42801">
    <property type="entry name" value="THIOREDOXIN-DEPENDENT PEROXIDE REDUCTASE"/>
    <property type="match status" value="1"/>
</dbReference>
<dbReference type="InterPro" id="IPR024706">
    <property type="entry name" value="Peroxiredoxin_AhpC-typ"/>
</dbReference>
<dbReference type="PANTHER" id="PTHR42801:SF4">
    <property type="entry name" value="AHPC_TSA FAMILY PROTEIN"/>
    <property type="match status" value="1"/>
</dbReference>
<comment type="subunit">
    <text evidence="2">Monomer.</text>
</comment>
<gene>
    <name evidence="15" type="ORF">SAMN04488505_111253</name>
</gene>
<name>A0A1H8I7L0_9BACT</name>
<comment type="function">
    <text evidence="1">Thiol-specific peroxidase that catalyzes the reduction of hydrogen peroxide and organic hydroperoxides to water and alcohols, respectively. Plays a role in cell protection against oxidative stress by detoxifying peroxides and as sensor of hydrogen peroxide-mediated signaling events.</text>
</comment>
<comment type="catalytic activity">
    <reaction evidence="12">
        <text>a hydroperoxide + [thioredoxin]-dithiol = an alcohol + [thioredoxin]-disulfide + H2O</text>
        <dbReference type="Rhea" id="RHEA:62620"/>
        <dbReference type="Rhea" id="RHEA-COMP:10698"/>
        <dbReference type="Rhea" id="RHEA-COMP:10700"/>
        <dbReference type="ChEBI" id="CHEBI:15377"/>
        <dbReference type="ChEBI" id="CHEBI:29950"/>
        <dbReference type="ChEBI" id="CHEBI:30879"/>
        <dbReference type="ChEBI" id="CHEBI:35924"/>
        <dbReference type="ChEBI" id="CHEBI:50058"/>
        <dbReference type="EC" id="1.11.1.24"/>
    </reaction>
</comment>
<dbReference type="InterPro" id="IPR036249">
    <property type="entry name" value="Thioredoxin-like_sf"/>
</dbReference>
<dbReference type="OrthoDB" id="9812811at2"/>
<keyword evidence="5" id="KW-0049">Antioxidant</keyword>
<dbReference type="PIRSF" id="PIRSF000239">
    <property type="entry name" value="AHPC"/>
    <property type="match status" value="1"/>
</dbReference>
<evidence type="ECO:0000256" key="5">
    <source>
        <dbReference type="ARBA" id="ARBA00022862"/>
    </source>
</evidence>
<evidence type="ECO:0000256" key="6">
    <source>
        <dbReference type="ARBA" id="ARBA00023002"/>
    </source>
</evidence>
<evidence type="ECO:0000256" key="1">
    <source>
        <dbReference type="ARBA" id="ARBA00003330"/>
    </source>
</evidence>
<dbReference type="PROSITE" id="PS51352">
    <property type="entry name" value="THIOREDOXIN_2"/>
    <property type="match status" value="1"/>
</dbReference>
<accession>A0A1H8I7L0</accession>
<evidence type="ECO:0000259" key="14">
    <source>
        <dbReference type="PROSITE" id="PS51352"/>
    </source>
</evidence>
<reference evidence="15 16" key="1">
    <citation type="submission" date="2016-10" db="EMBL/GenBank/DDBJ databases">
        <authorList>
            <person name="de Groot N.N."/>
        </authorList>
    </citation>
    <scope>NUCLEOTIDE SEQUENCE [LARGE SCALE GENOMIC DNA]</scope>
    <source>
        <strain evidence="15 16">DSM 21039</strain>
    </source>
</reference>
<dbReference type="CDD" id="cd03017">
    <property type="entry name" value="PRX_BCP"/>
    <property type="match status" value="1"/>
</dbReference>
<evidence type="ECO:0000256" key="8">
    <source>
        <dbReference type="ARBA" id="ARBA00023284"/>
    </source>
</evidence>
<keyword evidence="4" id="KW-0575">Peroxidase</keyword>
<evidence type="ECO:0000313" key="16">
    <source>
        <dbReference type="Proteomes" id="UP000198984"/>
    </source>
</evidence>
<dbReference type="SUPFAM" id="SSF52833">
    <property type="entry name" value="Thioredoxin-like"/>
    <property type="match status" value="1"/>
</dbReference>
<dbReference type="GO" id="GO:0005737">
    <property type="term" value="C:cytoplasm"/>
    <property type="evidence" value="ECO:0007669"/>
    <property type="project" value="TreeGrafter"/>
</dbReference>
<dbReference type="GO" id="GO:0034599">
    <property type="term" value="P:cellular response to oxidative stress"/>
    <property type="evidence" value="ECO:0007669"/>
    <property type="project" value="TreeGrafter"/>
</dbReference>
<evidence type="ECO:0000256" key="9">
    <source>
        <dbReference type="ARBA" id="ARBA00032824"/>
    </source>
</evidence>
<evidence type="ECO:0000256" key="12">
    <source>
        <dbReference type="ARBA" id="ARBA00049091"/>
    </source>
</evidence>
<dbReference type="Proteomes" id="UP000198984">
    <property type="component" value="Unassembled WGS sequence"/>
</dbReference>
<comment type="similarity">
    <text evidence="10">Belongs to the peroxiredoxin family. BCP/PrxQ subfamily.</text>
</comment>
<feature type="domain" description="Thioredoxin" evidence="14">
    <location>
        <begin position="8"/>
        <end position="157"/>
    </location>
</feature>
<dbReference type="InterPro" id="IPR050924">
    <property type="entry name" value="Peroxiredoxin_BCP/PrxQ"/>
</dbReference>
<dbReference type="InterPro" id="IPR013766">
    <property type="entry name" value="Thioredoxin_domain"/>
</dbReference>
<dbReference type="EC" id="1.11.1.24" evidence="3"/>
<evidence type="ECO:0000256" key="2">
    <source>
        <dbReference type="ARBA" id="ARBA00011245"/>
    </source>
</evidence>
<keyword evidence="8" id="KW-0676">Redox-active center</keyword>
<keyword evidence="6" id="KW-0560">Oxidoreductase</keyword>
<sequence length="157" mass="17675">MAIATHHLKEGDKAPAFKGVDQNGNTVSLAGLKGKKVILYFYPHDMTPTCTVQACNLRDNYETLLAKGYAVVGISIDSEKSHQKFAKKYDLPFPLLPDEDLKIVHAYGVFGEKKFMGRIFDGTHRTTFLINEKGIIDKIINKPVSKNHTEEILQLWK</sequence>
<evidence type="ECO:0000256" key="13">
    <source>
        <dbReference type="PIRSR" id="PIRSR000239-1"/>
    </source>
</evidence>
<evidence type="ECO:0000256" key="7">
    <source>
        <dbReference type="ARBA" id="ARBA00023157"/>
    </source>
</evidence>
<evidence type="ECO:0000256" key="4">
    <source>
        <dbReference type="ARBA" id="ARBA00022559"/>
    </source>
</evidence>
<dbReference type="Pfam" id="PF00578">
    <property type="entry name" value="AhpC-TSA"/>
    <property type="match status" value="1"/>
</dbReference>
<proteinExistence type="inferred from homology"/>
<evidence type="ECO:0000313" key="15">
    <source>
        <dbReference type="EMBL" id="SEN64006.1"/>
    </source>
</evidence>
<evidence type="ECO:0000256" key="10">
    <source>
        <dbReference type="ARBA" id="ARBA00038489"/>
    </source>
</evidence>
<dbReference type="GO" id="GO:0008379">
    <property type="term" value="F:thioredoxin peroxidase activity"/>
    <property type="evidence" value="ECO:0007669"/>
    <property type="project" value="TreeGrafter"/>
</dbReference>
<keyword evidence="16" id="KW-1185">Reference proteome</keyword>